<keyword evidence="7" id="KW-0378">Hydrolase</keyword>
<comment type="catalytic activity">
    <reaction evidence="1">
        <text>Hydrolysis of alkylated DNA, releasing 3-methyladenine, 3-methylguanine, 7-methylguanine and 7-methyladenine.</text>
        <dbReference type="EC" id="3.2.2.21"/>
    </reaction>
</comment>
<protein>
    <recommendedName>
        <fullName evidence="3">DNA-3-methyladenine glycosylase II</fullName>
        <ecNumber evidence="3">3.2.2.21</ecNumber>
    </recommendedName>
</protein>
<dbReference type="CDD" id="cd00056">
    <property type="entry name" value="ENDO3c"/>
    <property type="match status" value="1"/>
</dbReference>
<evidence type="ECO:0000259" key="6">
    <source>
        <dbReference type="SMART" id="SM00478"/>
    </source>
</evidence>
<dbReference type="Pfam" id="PF00730">
    <property type="entry name" value="HhH-GPD"/>
    <property type="match status" value="1"/>
</dbReference>
<evidence type="ECO:0000313" key="7">
    <source>
        <dbReference type="EMBL" id="QDS96536.1"/>
    </source>
</evidence>
<keyword evidence="5" id="KW-0234">DNA repair</keyword>
<dbReference type="GO" id="GO:0032993">
    <property type="term" value="C:protein-DNA complex"/>
    <property type="evidence" value="ECO:0007669"/>
    <property type="project" value="TreeGrafter"/>
</dbReference>
<dbReference type="OrthoDB" id="9785929at2"/>
<dbReference type="GO" id="GO:0008725">
    <property type="term" value="F:DNA-3-methyladenine glycosylase activity"/>
    <property type="evidence" value="ECO:0007669"/>
    <property type="project" value="TreeGrafter"/>
</dbReference>
<dbReference type="SUPFAM" id="SSF48150">
    <property type="entry name" value="DNA-glycosylase"/>
    <property type="match status" value="1"/>
</dbReference>
<dbReference type="GO" id="GO:0043916">
    <property type="term" value="F:DNA-7-methylguanine glycosylase activity"/>
    <property type="evidence" value="ECO:0007669"/>
    <property type="project" value="TreeGrafter"/>
</dbReference>
<dbReference type="GO" id="GO:0006307">
    <property type="term" value="P:DNA alkylation repair"/>
    <property type="evidence" value="ECO:0007669"/>
    <property type="project" value="TreeGrafter"/>
</dbReference>
<comment type="similarity">
    <text evidence="2">Belongs to the alkylbase DNA glycosidase AlkA family.</text>
</comment>
<keyword evidence="4" id="KW-0227">DNA damage</keyword>
<dbReference type="Proteomes" id="UP000320672">
    <property type="component" value="Chromosome"/>
</dbReference>
<evidence type="ECO:0000256" key="4">
    <source>
        <dbReference type="ARBA" id="ARBA00022763"/>
    </source>
</evidence>
<keyword evidence="7" id="KW-0326">Glycosidase</keyword>
<accession>A0A517MNS5</accession>
<dbReference type="RefSeq" id="WP_145354664.1">
    <property type="nucleotide sequence ID" value="NZ_CP036262.1"/>
</dbReference>
<dbReference type="EMBL" id="CP036262">
    <property type="protein sequence ID" value="QDS96536.1"/>
    <property type="molecule type" value="Genomic_DNA"/>
</dbReference>
<evidence type="ECO:0000256" key="5">
    <source>
        <dbReference type="ARBA" id="ARBA00023204"/>
    </source>
</evidence>
<dbReference type="InterPro" id="IPR011257">
    <property type="entry name" value="DNA_glycosylase"/>
</dbReference>
<sequence>MENKSQAGPHAQAIAHLRSADPVMKRIIAEVGPCTLRPQRDRFKMLASSIISQQISTGAARSIKKKLDELLGSAGLTPVHLARFSPEELRTAGVSPQKAKYLLDLADKVNQSEVNLQNIGRYSDDKIIQQLTVVKGIGHWTAQMFLIFALGRPDVFPHGDLGVRAAIRDRYDLEELPDQETSIAIAANWSPFATIASWYCWRSLEVAKAK</sequence>
<evidence type="ECO:0000313" key="8">
    <source>
        <dbReference type="Proteomes" id="UP000320672"/>
    </source>
</evidence>
<keyword evidence="8" id="KW-1185">Reference proteome</keyword>
<dbReference type="GO" id="GO:0032131">
    <property type="term" value="F:alkylated DNA binding"/>
    <property type="evidence" value="ECO:0007669"/>
    <property type="project" value="TreeGrafter"/>
</dbReference>
<dbReference type="InterPro" id="IPR051912">
    <property type="entry name" value="Alkylbase_DNA_Glycosylase/TA"/>
</dbReference>
<name>A0A517MNS5_9BACT</name>
<gene>
    <name evidence="7" type="primary">alkA</name>
    <name evidence="7" type="ORF">FF011L_53480</name>
</gene>
<evidence type="ECO:0000256" key="2">
    <source>
        <dbReference type="ARBA" id="ARBA00010817"/>
    </source>
</evidence>
<dbReference type="SMART" id="SM00478">
    <property type="entry name" value="ENDO3c"/>
    <property type="match status" value="1"/>
</dbReference>
<dbReference type="PANTHER" id="PTHR43003">
    <property type="entry name" value="DNA-3-METHYLADENINE GLYCOSYLASE"/>
    <property type="match status" value="1"/>
</dbReference>
<dbReference type="PANTHER" id="PTHR43003:SF5">
    <property type="entry name" value="DNA-3-METHYLADENINE GLYCOSYLASE"/>
    <property type="match status" value="1"/>
</dbReference>
<dbReference type="AlphaFoldDB" id="A0A517MNS5"/>
<dbReference type="FunFam" id="1.10.340.30:FF:000004">
    <property type="entry name" value="DNA-3-methyladenine glycosylase II"/>
    <property type="match status" value="1"/>
</dbReference>
<dbReference type="KEGG" id="rml:FF011L_53480"/>
<dbReference type="GO" id="GO:0005737">
    <property type="term" value="C:cytoplasm"/>
    <property type="evidence" value="ECO:0007669"/>
    <property type="project" value="TreeGrafter"/>
</dbReference>
<feature type="domain" description="HhH-GPD" evidence="6">
    <location>
        <begin position="51"/>
        <end position="205"/>
    </location>
</feature>
<dbReference type="Gene3D" id="1.10.340.30">
    <property type="entry name" value="Hypothetical protein, domain 2"/>
    <property type="match status" value="1"/>
</dbReference>
<organism evidence="7 8">
    <name type="scientific">Roseimaritima multifibrata</name>
    <dbReference type="NCBI Taxonomy" id="1930274"/>
    <lineage>
        <taxon>Bacteria</taxon>
        <taxon>Pseudomonadati</taxon>
        <taxon>Planctomycetota</taxon>
        <taxon>Planctomycetia</taxon>
        <taxon>Pirellulales</taxon>
        <taxon>Pirellulaceae</taxon>
        <taxon>Roseimaritima</taxon>
    </lineage>
</organism>
<proteinExistence type="inferred from homology"/>
<evidence type="ECO:0000256" key="1">
    <source>
        <dbReference type="ARBA" id="ARBA00000086"/>
    </source>
</evidence>
<dbReference type="EC" id="3.2.2.21" evidence="3"/>
<evidence type="ECO:0000256" key="3">
    <source>
        <dbReference type="ARBA" id="ARBA00012000"/>
    </source>
</evidence>
<dbReference type="Gene3D" id="1.10.1670.40">
    <property type="match status" value="1"/>
</dbReference>
<reference evidence="7 8" key="1">
    <citation type="submission" date="2019-02" db="EMBL/GenBank/DDBJ databases">
        <title>Deep-cultivation of Planctomycetes and their phenomic and genomic characterization uncovers novel biology.</title>
        <authorList>
            <person name="Wiegand S."/>
            <person name="Jogler M."/>
            <person name="Boedeker C."/>
            <person name="Pinto D."/>
            <person name="Vollmers J."/>
            <person name="Rivas-Marin E."/>
            <person name="Kohn T."/>
            <person name="Peeters S.H."/>
            <person name="Heuer A."/>
            <person name="Rast P."/>
            <person name="Oberbeckmann S."/>
            <person name="Bunk B."/>
            <person name="Jeske O."/>
            <person name="Meyerdierks A."/>
            <person name="Storesund J.E."/>
            <person name="Kallscheuer N."/>
            <person name="Luecker S."/>
            <person name="Lage O.M."/>
            <person name="Pohl T."/>
            <person name="Merkel B.J."/>
            <person name="Hornburger P."/>
            <person name="Mueller R.-W."/>
            <person name="Bruemmer F."/>
            <person name="Labrenz M."/>
            <person name="Spormann A.M."/>
            <person name="Op den Camp H."/>
            <person name="Overmann J."/>
            <person name="Amann R."/>
            <person name="Jetten M.S.M."/>
            <person name="Mascher T."/>
            <person name="Medema M.H."/>
            <person name="Devos D.P."/>
            <person name="Kaster A.-K."/>
            <person name="Ovreas L."/>
            <person name="Rohde M."/>
            <person name="Galperin M.Y."/>
            <person name="Jogler C."/>
        </authorList>
    </citation>
    <scope>NUCLEOTIDE SEQUENCE [LARGE SCALE GENOMIC DNA]</scope>
    <source>
        <strain evidence="7 8">FF011L</strain>
    </source>
</reference>
<dbReference type="GO" id="GO:0006285">
    <property type="term" value="P:base-excision repair, AP site formation"/>
    <property type="evidence" value="ECO:0007669"/>
    <property type="project" value="TreeGrafter"/>
</dbReference>
<dbReference type="InterPro" id="IPR003265">
    <property type="entry name" value="HhH-GPD_domain"/>
</dbReference>